<dbReference type="Gene3D" id="3.30.70.270">
    <property type="match status" value="2"/>
</dbReference>
<evidence type="ECO:0000259" key="2">
    <source>
        <dbReference type="PROSITE" id="PS50879"/>
    </source>
</evidence>
<dbReference type="AlphaFoldDB" id="A0A7H4LNX9"/>
<dbReference type="Gene3D" id="3.30.420.10">
    <property type="entry name" value="Ribonuclease H-like superfamily/Ribonuclease H"/>
    <property type="match status" value="1"/>
</dbReference>
<dbReference type="GO" id="GO:0004523">
    <property type="term" value="F:RNA-DNA hybrid ribonuclease activity"/>
    <property type="evidence" value="ECO:0007669"/>
    <property type="project" value="InterPro"/>
</dbReference>
<dbReference type="SUPFAM" id="SSF53098">
    <property type="entry name" value="Ribonuclease H-like"/>
    <property type="match status" value="1"/>
</dbReference>
<evidence type="ECO:0000313" key="3">
    <source>
        <dbReference type="EMBL" id="SPT20318.1"/>
    </source>
</evidence>
<dbReference type="Pfam" id="PF13456">
    <property type="entry name" value="RVT_3"/>
    <property type="match status" value="1"/>
</dbReference>
<organism evidence="3 4">
    <name type="scientific">Triticum aestivum</name>
    <name type="common">Wheat</name>
    <dbReference type="NCBI Taxonomy" id="4565"/>
    <lineage>
        <taxon>Eukaryota</taxon>
        <taxon>Viridiplantae</taxon>
        <taxon>Streptophyta</taxon>
        <taxon>Embryophyta</taxon>
        <taxon>Tracheophyta</taxon>
        <taxon>Spermatophyta</taxon>
        <taxon>Magnoliopsida</taxon>
        <taxon>Liliopsida</taxon>
        <taxon>Poales</taxon>
        <taxon>Poaceae</taxon>
        <taxon>BOP clade</taxon>
        <taxon>Pooideae</taxon>
        <taxon>Triticodae</taxon>
        <taxon>Triticeae</taxon>
        <taxon>Triticinae</taxon>
        <taxon>Triticum</taxon>
    </lineage>
</organism>
<evidence type="ECO:0000313" key="4">
    <source>
        <dbReference type="Proteomes" id="UP000280104"/>
    </source>
</evidence>
<dbReference type="GO" id="GO:0003676">
    <property type="term" value="F:nucleic acid binding"/>
    <property type="evidence" value="ECO:0007669"/>
    <property type="project" value="InterPro"/>
</dbReference>
<feature type="compositionally biased region" description="Basic and acidic residues" evidence="1">
    <location>
        <begin position="306"/>
        <end position="315"/>
    </location>
</feature>
<dbReference type="PANTHER" id="PTHR48475:SF1">
    <property type="entry name" value="RNASE H TYPE-1 DOMAIN-CONTAINING PROTEIN"/>
    <property type="match status" value="1"/>
</dbReference>
<feature type="compositionally biased region" description="Gly residues" evidence="1">
    <location>
        <begin position="317"/>
        <end position="330"/>
    </location>
</feature>
<feature type="region of interest" description="Disordered" evidence="1">
    <location>
        <begin position="535"/>
        <end position="564"/>
    </location>
</feature>
<feature type="compositionally biased region" description="Acidic residues" evidence="1">
    <location>
        <begin position="350"/>
        <end position="366"/>
    </location>
</feature>
<feature type="domain" description="RNase H type-1" evidence="2">
    <location>
        <begin position="931"/>
        <end position="1061"/>
    </location>
</feature>
<dbReference type="InterPro" id="IPR043502">
    <property type="entry name" value="DNA/RNA_pol_sf"/>
</dbReference>
<dbReference type="InterPro" id="IPR036397">
    <property type="entry name" value="RNaseH_sf"/>
</dbReference>
<evidence type="ECO:0000256" key="1">
    <source>
        <dbReference type="SAM" id="MobiDB-lite"/>
    </source>
</evidence>
<dbReference type="SUPFAM" id="SSF56672">
    <property type="entry name" value="DNA/RNA polymerases"/>
    <property type="match status" value="1"/>
</dbReference>
<feature type="region of interest" description="Disordered" evidence="1">
    <location>
        <begin position="480"/>
        <end position="499"/>
    </location>
</feature>
<feature type="compositionally biased region" description="Polar residues" evidence="1">
    <location>
        <begin position="833"/>
        <end position="849"/>
    </location>
</feature>
<dbReference type="Gene3D" id="3.10.10.10">
    <property type="entry name" value="HIV Type 1 Reverse Transcriptase, subunit A, domain 1"/>
    <property type="match status" value="1"/>
</dbReference>
<protein>
    <recommendedName>
        <fullName evidence="2">RNase H type-1 domain-containing protein</fullName>
    </recommendedName>
</protein>
<accession>A0A7H4LNX9</accession>
<dbReference type="CDD" id="cd00303">
    <property type="entry name" value="retropepsin_like"/>
    <property type="match status" value="1"/>
</dbReference>
<name>A0A7H4LNX9_WHEAT</name>
<dbReference type="Pfam" id="PF03732">
    <property type="entry name" value="Retrotrans_gag"/>
    <property type="match status" value="1"/>
</dbReference>
<feature type="region of interest" description="Disordered" evidence="1">
    <location>
        <begin position="196"/>
        <end position="253"/>
    </location>
</feature>
<feature type="region of interest" description="Disordered" evidence="1">
    <location>
        <begin position="388"/>
        <end position="409"/>
    </location>
</feature>
<dbReference type="CDD" id="cd09279">
    <property type="entry name" value="RNase_HI_like"/>
    <property type="match status" value="1"/>
</dbReference>
<dbReference type="InterPro" id="IPR005162">
    <property type="entry name" value="Retrotrans_gag_dom"/>
</dbReference>
<feature type="region of interest" description="Disordered" evidence="1">
    <location>
        <begin position="827"/>
        <end position="861"/>
    </location>
</feature>
<proteinExistence type="predicted"/>
<sequence length="1084" mass="118771">MHAPGEPGDLPYAVGCPAFTHELRQVQWPSTKNFKPDVPEKYDGRSHPSEFLSIYTIAVQAAGGRDDKILANYFPLVLKSNVRSWLMHLPDNSISSWAELCHQFVGAFTGGHKPHGQESDLHLLAQKEGETLRKYIQRFSRVHYNIPDVHLAAVISAFHQNVRNRMMREEMAMRKVKDVSELYALADKCARAEEGRKLPGENVGAGGSDSDDTAPAKKNRRRNNKKKQGKEVLAVEQSGDGGGAKTAKDGSSGKEIAACNNCQAVAAADKQNGTNKQYCKIHRTKGHDLQSCKKVEQLVQLQKAEYERRDKEKAQGDAGGSGIKRPGQGGHRGKAKQRQGDRPPRGRDKDEDDDDSEEMDDDETSEQEFQKATEVLCVDGGASLHASHRQLKQRVREVNAAEPPLESRRPLKWSSTPIIFDIEDHPDRTTAVGCLPMLVSPTIRNLKVTKMLVDGGAGLNLISSAVLQKLQIPDSELEETGTFQGINPGRSKPKGKITLPMPGPISVITVHGDKKDALICADKIYREAAAAADRKTLAAEAPGGKKKTKSGKSSGTHSGKRTSSECCATIEDAPSSSTGKCKKAMAAPPETKKVPAKEDGTGGYHQIFMAEEDEEKTSFITPCGTYCFIRVPFGLKNAGSMFARVVHTAFEPQIHRNVEAYMDDIVVKSKDRATLIQDLDETFVNLRKINLKLNHEKCVFGVPSGKLLGFFVSQRGVEANPDKIKAIEQIEAPKRVKDVRKLAGCMAALSRFISRPAERALPFFKILKKAGPMQWTPEAEAALQDLKKYLSSTPVLVAPKSREKLLLYLAATNQVVSAALVAEREADDEPVTAASTSGDKQGASPTSSGPGKDGSAQTHEEVQKKMVQRPVYFNPEATGRIVEWALELSSFGLKFESTSTIQSRALAVFIAEWTPTPYEETPETSIPVKEASKEWLMYFDGSFSLQGAGAGMLLVAPTGERLKYVVQMHFPREQATNNTAEYEGLLAGLRIAADLGIKKLIIRGDSQLVVRQVNKNYQSPLMEAYVDEVRKLEEHFDGLQMEHVPRSENDIADGLSRCAALKLPVEPGIFVLKLTQPSVTPSVG</sequence>
<dbReference type="PROSITE" id="PS50879">
    <property type="entry name" value="RNASE_H_1"/>
    <property type="match status" value="1"/>
</dbReference>
<dbReference type="PANTHER" id="PTHR48475">
    <property type="entry name" value="RIBONUCLEASE H"/>
    <property type="match status" value="1"/>
</dbReference>
<dbReference type="InterPro" id="IPR000477">
    <property type="entry name" value="RT_dom"/>
</dbReference>
<feature type="compositionally biased region" description="Basic and acidic residues" evidence="1">
    <location>
        <begin position="338"/>
        <end position="349"/>
    </location>
</feature>
<dbReference type="InterPro" id="IPR002156">
    <property type="entry name" value="RNaseH_domain"/>
</dbReference>
<reference evidence="3 4" key="1">
    <citation type="submission" date="2018-05" db="EMBL/GenBank/DDBJ databases">
        <authorList>
            <person name="Thind KAUR A."/>
        </authorList>
    </citation>
    <scope>NUCLEOTIDE SEQUENCE [LARGE SCALE GENOMIC DNA]</scope>
</reference>
<dbReference type="InterPro" id="IPR043128">
    <property type="entry name" value="Rev_trsase/Diguanyl_cyclase"/>
</dbReference>
<feature type="compositionally biased region" description="Basic residues" evidence="1">
    <location>
        <begin position="217"/>
        <end position="228"/>
    </location>
</feature>
<feature type="compositionally biased region" description="Basic and acidic residues" evidence="1">
    <location>
        <begin position="394"/>
        <end position="409"/>
    </location>
</feature>
<feature type="region of interest" description="Disordered" evidence="1">
    <location>
        <begin position="306"/>
        <end position="368"/>
    </location>
</feature>
<gene>
    <name evidence="3" type="ORF">CAMPLR22A2D_LOCUS4949</name>
</gene>
<dbReference type="CDD" id="cd01647">
    <property type="entry name" value="RT_LTR"/>
    <property type="match status" value="1"/>
</dbReference>
<dbReference type="Proteomes" id="UP000280104">
    <property type="component" value="Chromosome II"/>
</dbReference>
<dbReference type="EMBL" id="LS480641">
    <property type="protein sequence ID" value="SPT20318.1"/>
    <property type="molecule type" value="Genomic_DNA"/>
</dbReference>
<dbReference type="InterPro" id="IPR012337">
    <property type="entry name" value="RNaseH-like_sf"/>
</dbReference>
<dbReference type="Pfam" id="PF00078">
    <property type="entry name" value="RVT_1"/>
    <property type="match status" value="1"/>
</dbReference>